<dbReference type="EMBL" id="JAGSXJ010000007">
    <property type="protein sequence ID" value="KAH6689443.1"/>
    <property type="molecule type" value="Genomic_DNA"/>
</dbReference>
<reference evidence="3" key="1">
    <citation type="journal article" date="2021" name="Nat. Commun.">
        <title>Genetic determinants of endophytism in the Arabidopsis root mycobiome.</title>
        <authorList>
            <person name="Mesny F."/>
            <person name="Miyauchi S."/>
            <person name="Thiergart T."/>
            <person name="Pickel B."/>
            <person name="Atanasova L."/>
            <person name="Karlsson M."/>
            <person name="Huettel B."/>
            <person name="Barry K.W."/>
            <person name="Haridas S."/>
            <person name="Chen C."/>
            <person name="Bauer D."/>
            <person name="Andreopoulos W."/>
            <person name="Pangilinan J."/>
            <person name="LaButti K."/>
            <person name="Riley R."/>
            <person name="Lipzen A."/>
            <person name="Clum A."/>
            <person name="Drula E."/>
            <person name="Henrissat B."/>
            <person name="Kohler A."/>
            <person name="Grigoriev I.V."/>
            <person name="Martin F.M."/>
            <person name="Hacquard S."/>
        </authorList>
    </citation>
    <scope>NUCLEOTIDE SEQUENCE</scope>
    <source>
        <strain evidence="3">MPI-SDFR-AT-0117</strain>
    </source>
</reference>
<feature type="region of interest" description="Disordered" evidence="1">
    <location>
        <begin position="21"/>
        <end position="90"/>
    </location>
</feature>
<name>A0A9P8VE16_9PEZI</name>
<evidence type="ECO:0000313" key="3">
    <source>
        <dbReference type="EMBL" id="KAH6689443.1"/>
    </source>
</evidence>
<dbReference type="Proteomes" id="UP000770015">
    <property type="component" value="Unassembled WGS sequence"/>
</dbReference>
<protein>
    <recommendedName>
        <fullName evidence="5">Secreted protein</fullName>
    </recommendedName>
</protein>
<comment type="caution">
    <text evidence="3">The sequence shown here is derived from an EMBL/GenBank/DDBJ whole genome shotgun (WGS) entry which is preliminary data.</text>
</comment>
<evidence type="ECO:0000256" key="2">
    <source>
        <dbReference type="SAM" id="SignalP"/>
    </source>
</evidence>
<organism evidence="3 4">
    <name type="scientific">Plectosphaerella plurivora</name>
    <dbReference type="NCBI Taxonomy" id="936078"/>
    <lineage>
        <taxon>Eukaryota</taxon>
        <taxon>Fungi</taxon>
        <taxon>Dikarya</taxon>
        <taxon>Ascomycota</taxon>
        <taxon>Pezizomycotina</taxon>
        <taxon>Sordariomycetes</taxon>
        <taxon>Hypocreomycetidae</taxon>
        <taxon>Glomerellales</taxon>
        <taxon>Plectosphaerellaceae</taxon>
        <taxon>Plectosphaerella</taxon>
    </lineage>
</organism>
<feature type="chain" id="PRO_5040213855" description="Secreted protein" evidence="2">
    <location>
        <begin position="23"/>
        <end position="90"/>
    </location>
</feature>
<feature type="signal peptide" evidence="2">
    <location>
        <begin position="1"/>
        <end position="22"/>
    </location>
</feature>
<sequence length="90" mass="10038">MQAILTILQVALCSTTLQTSTCQRVLPPVRPSPPRFSRLPGFTQPPSAPRHSPRHYLQSHVTTRLDGIPLSPKTPSPHRYRSPPDHTLPD</sequence>
<keyword evidence="2" id="KW-0732">Signal</keyword>
<accession>A0A9P8VE16</accession>
<evidence type="ECO:0000256" key="1">
    <source>
        <dbReference type="SAM" id="MobiDB-lite"/>
    </source>
</evidence>
<dbReference type="AlphaFoldDB" id="A0A9P8VE16"/>
<gene>
    <name evidence="3" type="ORF">F5X68DRAFT_203696</name>
</gene>
<evidence type="ECO:0008006" key="5">
    <source>
        <dbReference type="Google" id="ProtNLM"/>
    </source>
</evidence>
<proteinExistence type="predicted"/>
<evidence type="ECO:0000313" key="4">
    <source>
        <dbReference type="Proteomes" id="UP000770015"/>
    </source>
</evidence>
<keyword evidence="4" id="KW-1185">Reference proteome</keyword>